<keyword evidence="2" id="KW-1185">Reference proteome</keyword>
<proteinExistence type="predicted"/>
<dbReference type="Proteomes" id="UP001301388">
    <property type="component" value="Unassembled WGS sequence"/>
</dbReference>
<dbReference type="InterPro" id="IPR023137">
    <property type="entry name" value="BrxA_sf"/>
</dbReference>
<evidence type="ECO:0000313" key="2">
    <source>
        <dbReference type="Proteomes" id="UP001301388"/>
    </source>
</evidence>
<protein>
    <submittedName>
        <fullName evidence="1">Uncharacterized protein</fullName>
    </submittedName>
</protein>
<accession>A0ABU5TI76</accession>
<dbReference type="RefSeq" id="WP_323261548.1">
    <property type="nucleotide sequence ID" value="NZ_JAYGIE010000047.1"/>
</dbReference>
<dbReference type="EMBL" id="JAYGIE010000047">
    <property type="protein sequence ID" value="MEA5477959.1"/>
    <property type="molecule type" value="Genomic_DNA"/>
</dbReference>
<name>A0ABU5TI76_9CYAN</name>
<evidence type="ECO:0000313" key="1">
    <source>
        <dbReference type="EMBL" id="MEA5477959.1"/>
    </source>
</evidence>
<sequence>MDLSANYGAEVVQLHTRLMRVPLAIEESYSYWQNYQPDICDRINNKADTKTDKINQLAEIAFEKRWFGSKSMARTQLLLKEFSQRYDAYPAALLVLQQWQPRDLVTRRNLCHWHLQLVDPLYRAFTDHYLGQRRTLSADITEAMIDRDIVGRWVSQNMGRDHWSPATIARMATGLIAAAASAGLCSDKMGKRNLLYPQVSDRAVEYWLYFLRGLTFEGTLLDNPYWRSVGLSGSLLESRLQRLPNIDFRRMGELIDFGWQCVDLKDWALRLDRERLES</sequence>
<reference evidence="1 2" key="1">
    <citation type="submission" date="2023-12" db="EMBL/GenBank/DDBJ databases">
        <title>Baltic Sea Cyanobacteria.</title>
        <authorList>
            <person name="Delbaje E."/>
            <person name="Fewer D.P."/>
            <person name="Shishido T.K."/>
        </authorList>
    </citation>
    <scope>NUCLEOTIDE SEQUENCE [LARGE SCALE GENOMIC DNA]</scope>
    <source>
        <strain evidence="1 2">UHCC 0370</strain>
    </source>
</reference>
<organism evidence="1 2">
    <name type="scientific">Pseudanabaena galeata UHCC 0370</name>
    <dbReference type="NCBI Taxonomy" id="3110310"/>
    <lineage>
        <taxon>Bacteria</taxon>
        <taxon>Bacillati</taxon>
        <taxon>Cyanobacteriota</taxon>
        <taxon>Cyanophyceae</taxon>
        <taxon>Pseudanabaenales</taxon>
        <taxon>Pseudanabaenaceae</taxon>
        <taxon>Pseudanabaena</taxon>
    </lineage>
</organism>
<dbReference type="Gene3D" id="1.10.3540.10">
    <property type="entry name" value="uncharacterized protein from magnetospirillum magneticum domain"/>
    <property type="match status" value="1"/>
</dbReference>
<gene>
    <name evidence="1" type="ORF">VB774_10050</name>
</gene>
<comment type="caution">
    <text evidence="1">The sequence shown here is derived from an EMBL/GenBank/DDBJ whole genome shotgun (WGS) entry which is preliminary data.</text>
</comment>